<reference evidence="3 4" key="1">
    <citation type="submission" date="2018-03" db="EMBL/GenBank/DDBJ databases">
        <title>Genome sequence of Clostridium luticellarii DSM 29923.</title>
        <authorList>
            <person name="Poehlein A."/>
            <person name="Daniel R."/>
        </authorList>
    </citation>
    <scope>NUCLEOTIDE SEQUENCE [LARGE SCALE GENOMIC DNA]</scope>
    <source>
        <strain evidence="3 4">DSM 29923</strain>
    </source>
</reference>
<dbReference type="Gene3D" id="3.40.1620.10">
    <property type="entry name" value="YefM-like domain"/>
    <property type="match status" value="1"/>
</dbReference>
<dbReference type="SUPFAM" id="SSF143120">
    <property type="entry name" value="YefM-like"/>
    <property type="match status" value="1"/>
</dbReference>
<accession>A0A2T0BQL5</accession>
<gene>
    <name evidence="3" type="ORF">CLLU_07840</name>
</gene>
<dbReference type="InterPro" id="IPR036165">
    <property type="entry name" value="YefM-like_sf"/>
</dbReference>
<dbReference type="RefSeq" id="WP_106008284.1">
    <property type="nucleotide sequence ID" value="NZ_JALCPJ010000010.1"/>
</dbReference>
<protein>
    <recommendedName>
        <fullName evidence="2">Antitoxin</fullName>
    </recommendedName>
</protein>
<dbReference type="OrthoDB" id="9795585at2"/>
<dbReference type="InterPro" id="IPR006442">
    <property type="entry name" value="Antitoxin_Phd/YefM"/>
</dbReference>
<dbReference type="NCBIfam" id="TIGR01552">
    <property type="entry name" value="phd_fam"/>
    <property type="match status" value="1"/>
</dbReference>
<dbReference type="EMBL" id="PVXP01000007">
    <property type="protein sequence ID" value="PRR86135.1"/>
    <property type="molecule type" value="Genomic_DNA"/>
</dbReference>
<dbReference type="AlphaFoldDB" id="A0A2T0BQL5"/>
<proteinExistence type="inferred from homology"/>
<sequence>MIIKASAALRNGYSAISALAHETKEPIYITKNGEGDVVLMSIDAFEKREQILQLRAKVLQAEQERINGEKTMSIAEARNVLRERVNEIQG</sequence>
<evidence type="ECO:0000313" key="4">
    <source>
        <dbReference type="Proteomes" id="UP000237798"/>
    </source>
</evidence>
<dbReference type="Proteomes" id="UP000237798">
    <property type="component" value="Unassembled WGS sequence"/>
</dbReference>
<evidence type="ECO:0000256" key="2">
    <source>
        <dbReference type="RuleBase" id="RU362080"/>
    </source>
</evidence>
<organism evidence="3 4">
    <name type="scientific">Clostridium luticellarii</name>
    <dbReference type="NCBI Taxonomy" id="1691940"/>
    <lineage>
        <taxon>Bacteria</taxon>
        <taxon>Bacillati</taxon>
        <taxon>Bacillota</taxon>
        <taxon>Clostridia</taxon>
        <taxon>Eubacteriales</taxon>
        <taxon>Clostridiaceae</taxon>
        <taxon>Clostridium</taxon>
    </lineage>
</organism>
<evidence type="ECO:0000313" key="3">
    <source>
        <dbReference type="EMBL" id="PRR86135.1"/>
    </source>
</evidence>
<comment type="caution">
    <text evidence="3">The sequence shown here is derived from an EMBL/GenBank/DDBJ whole genome shotgun (WGS) entry which is preliminary data.</text>
</comment>
<name>A0A2T0BQL5_9CLOT</name>
<keyword evidence="4" id="KW-1185">Reference proteome</keyword>
<comment type="similarity">
    <text evidence="1 2">Belongs to the phD/YefM antitoxin family.</text>
</comment>
<dbReference type="Pfam" id="PF02604">
    <property type="entry name" value="PhdYeFM_antitox"/>
    <property type="match status" value="1"/>
</dbReference>
<evidence type="ECO:0000256" key="1">
    <source>
        <dbReference type="ARBA" id="ARBA00009981"/>
    </source>
</evidence>
<comment type="function">
    <text evidence="2">Antitoxin component of a type II toxin-antitoxin (TA) system.</text>
</comment>